<keyword evidence="1" id="KW-0812">Transmembrane</keyword>
<dbReference type="Proteomes" id="UP000290288">
    <property type="component" value="Unassembled WGS sequence"/>
</dbReference>
<dbReference type="AlphaFoldDB" id="A0A4Q2DRV3"/>
<gene>
    <name evidence="2" type="ORF">EST38_g2661</name>
</gene>
<reference evidence="2 3" key="1">
    <citation type="submission" date="2019-01" db="EMBL/GenBank/DDBJ databases">
        <title>Draft genome sequence of Psathyrella aberdarensis IHI B618.</title>
        <authorList>
            <person name="Buettner E."/>
            <person name="Kellner H."/>
        </authorList>
    </citation>
    <scope>NUCLEOTIDE SEQUENCE [LARGE SCALE GENOMIC DNA]</scope>
    <source>
        <strain evidence="2 3">IHI B618</strain>
    </source>
</reference>
<name>A0A4Q2DRV3_9AGAR</name>
<keyword evidence="1" id="KW-1133">Transmembrane helix</keyword>
<evidence type="ECO:0000313" key="3">
    <source>
        <dbReference type="Proteomes" id="UP000290288"/>
    </source>
</evidence>
<sequence length="71" mass="7671">MSAGALLTPSRFTSLKSHQPSQWHLNALPSNLLPNVKLATPSFPLPPLVVAVVVLGNLLDIFALKIPNYQL</sequence>
<dbReference type="EMBL" id="SDEE01000049">
    <property type="protein sequence ID" value="RXW23180.1"/>
    <property type="molecule type" value="Genomic_DNA"/>
</dbReference>
<keyword evidence="1" id="KW-0472">Membrane</keyword>
<accession>A0A4Q2DRV3</accession>
<proteinExistence type="predicted"/>
<comment type="caution">
    <text evidence="2">The sequence shown here is derived from an EMBL/GenBank/DDBJ whole genome shotgun (WGS) entry which is preliminary data.</text>
</comment>
<organism evidence="2 3">
    <name type="scientific">Candolleomyces aberdarensis</name>
    <dbReference type="NCBI Taxonomy" id="2316362"/>
    <lineage>
        <taxon>Eukaryota</taxon>
        <taxon>Fungi</taxon>
        <taxon>Dikarya</taxon>
        <taxon>Basidiomycota</taxon>
        <taxon>Agaricomycotina</taxon>
        <taxon>Agaricomycetes</taxon>
        <taxon>Agaricomycetidae</taxon>
        <taxon>Agaricales</taxon>
        <taxon>Agaricineae</taxon>
        <taxon>Psathyrellaceae</taxon>
        <taxon>Candolleomyces</taxon>
    </lineage>
</organism>
<feature type="transmembrane region" description="Helical" evidence="1">
    <location>
        <begin position="43"/>
        <end position="64"/>
    </location>
</feature>
<keyword evidence="3" id="KW-1185">Reference proteome</keyword>
<evidence type="ECO:0000256" key="1">
    <source>
        <dbReference type="SAM" id="Phobius"/>
    </source>
</evidence>
<protein>
    <submittedName>
        <fullName evidence="2">Uncharacterized protein</fullName>
    </submittedName>
</protein>
<evidence type="ECO:0000313" key="2">
    <source>
        <dbReference type="EMBL" id="RXW23180.1"/>
    </source>
</evidence>